<protein>
    <submittedName>
        <fullName evidence="1">Acyl CoA:acetate/3-ketoacid CoA transferase</fullName>
    </submittedName>
</protein>
<keyword evidence="2" id="KW-1185">Reference proteome</keyword>
<dbReference type="InterPro" id="IPR037171">
    <property type="entry name" value="NagB/RpiA_transferase-like"/>
</dbReference>
<sequence length="650" mass="70794">MNKDKIVSADEAVAIIRDRDTVCTSGFVGIGTPDELLIALEKRYRETRHPADLTLTFAAAPGDAGDRGLNRLAHDGLLKRVVGGHWALVPKLGELALANRIEAYNLPLGCISHLYRNIAARGPGVISKVGLKTFVDPRLQGGKLNESTTEDLVELMRINDEEWLRYKSFPINVALLRGTTADPAGNITMEREALTLDNLAMAMAAKNSRGFVIVQVERIAASNSLNPREVQIPGILVDCVVVADPTNHVQTYGATYSHAFSGRQRVPMDRVKPLELDERKIIARRCAFELPPGGVVNLGIGMPEGVAAVAAEEHMLKFLTLTAEPGIIGGMPQGGLNFGTALNPDAVIHQNQQFDFYDGGGLDLACLGMAQADSAGNVNVSRFGKRLAGAGGFINISQSSKKLVFAGTFTSGGLKLAVEEGALHILREGTTKKFVSAVEQITFSGDHAVSTGQPVFYVTERCVLQRTPAGVELIEVAPGVDVDRDILAQMEFEPLIRNVKPMDPRIFRDGPMGLDHMLLGRSLADRISYDAERNTLFVNFEGFDVRTVEDVDLVRREVERACRAVGKQVALVANYDGFHLDSAVGDTYFSMIAYLEQRYYSSASRYTTSAFMRLKLGEGLAERHVAPHIFETRAEAQAFARGLRKEEASI</sequence>
<organism evidence="1 2">
    <name type="scientific">Bradyrhizobium niftali</name>
    <dbReference type="NCBI Taxonomy" id="2560055"/>
    <lineage>
        <taxon>Bacteria</taxon>
        <taxon>Pseudomonadati</taxon>
        <taxon>Pseudomonadota</taxon>
        <taxon>Alphaproteobacteria</taxon>
        <taxon>Hyphomicrobiales</taxon>
        <taxon>Nitrobacteraceae</taxon>
        <taxon>Bradyrhizobium</taxon>
    </lineage>
</organism>
<dbReference type="PANTHER" id="PTHR43293">
    <property type="entry name" value="ACETATE COA-TRANSFERASE YDIF"/>
    <property type="match status" value="1"/>
</dbReference>
<reference evidence="1 2" key="1">
    <citation type="submission" date="2019-03" db="EMBL/GenBank/DDBJ databases">
        <title>Bradyrhizobium diversity isolated from nodules of Chamaecrista fasciculata.</title>
        <authorList>
            <person name="Klepa M.S."/>
            <person name="Urquiaga M.O."/>
            <person name="Hungria M."/>
            <person name="Delamuta J.R."/>
        </authorList>
    </citation>
    <scope>NUCLEOTIDE SEQUENCE [LARGE SCALE GENOMIC DNA]</scope>
    <source>
        <strain evidence="1 2">CNPSo 3448</strain>
    </source>
</reference>
<dbReference type="PANTHER" id="PTHR43293:SF1">
    <property type="entry name" value="ACETATE COA-TRANSFERASE YDIF"/>
    <property type="match status" value="1"/>
</dbReference>
<evidence type="ECO:0000313" key="1">
    <source>
        <dbReference type="EMBL" id="TFV51275.1"/>
    </source>
</evidence>
<dbReference type="OrthoDB" id="9805230at2"/>
<dbReference type="SUPFAM" id="SSF100950">
    <property type="entry name" value="NagB/RpiA/CoA transferase-like"/>
    <property type="match status" value="2"/>
</dbReference>
<dbReference type="GO" id="GO:0008410">
    <property type="term" value="F:CoA-transferase activity"/>
    <property type="evidence" value="ECO:0007669"/>
    <property type="project" value="InterPro"/>
</dbReference>
<accession>A0A4Y9M8C8</accession>
<dbReference type="Gene3D" id="3.40.1080.10">
    <property type="entry name" value="Glutaconate Coenzyme A-transferase"/>
    <property type="match status" value="2"/>
</dbReference>
<dbReference type="InterPro" id="IPR004165">
    <property type="entry name" value="CoA_trans_fam_I"/>
</dbReference>
<name>A0A4Y9M8C8_9BRAD</name>
<keyword evidence="1" id="KW-0808">Transferase</keyword>
<proteinExistence type="predicted"/>
<dbReference type="RefSeq" id="WP_135173017.1">
    <property type="nucleotide sequence ID" value="NZ_SPQT01000001.1"/>
</dbReference>
<dbReference type="AlphaFoldDB" id="A0A4Y9M8C8"/>
<gene>
    <name evidence="1" type="ORF">E4K65_04175</name>
</gene>
<comment type="caution">
    <text evidence="1">The sequence shown here is derived from an EMBL/GenBank/DDBJ whole genome shotgun (WGS) entry which is preliminary data.</text>
</comment>
<dbReference type="Proteomes" id="UP000297966">
    <property type="component" value="Unassembled WGS sequence"/>
</dbReference>
<dbReference type="SMART" id="SM00882">
    <property type="entry name" value="CoA_trans"/>
    <property type="match status" value="2"/>
</dbReference>
<dbReference type="EMBL" id="SPQT01000001">
    <property type="protein sequence ID" value="TFV51275.1"/>
    <property type="molecule type" value="Genomic_DNA"/>
</dbReference>
<evidence type="ECO:0000313" key="2">
    <source>
        <dbReference type="Proteomes" id="UP000297966"/>
    </source>
</evidence>
<dbReference type="Pfam" id="PF01144">
    <property type="entry name" value="CoA_trans"/>
    <property type="match status" value="1"/>
</dbReference>